<evidence type="ECO:0000313" key="4">
    <source>
        <dbReference type="Proteomes" id="UP000679335"/>
    </source>
</evidence>
<evidence type="ECO:0000256" key="1">
    <source>
        <dbReference type="SAM" id="MobiDB-lite"/>
    </source>
</evidence>
<keyword evidence="2" id="KW-0472">Membrane</keyword>
<reference evidence="3 4" key="1">
    <citation type="submission" date="2021-05" db="EMBL/GenBank/DDBJ databases">
        <title>Novel species in genus Cellulomonas.</title>
        <authorList>
            <person name="Zhang G."/>
        </authorList>
    </citation>
    <scope>NUCLEOTIDE SEQUENCE [LARGE SCALE GENOMIC DNA]</scope>
    <source>
        <strain evidence="4">zg-ZUI157</strain>
    </source>
</reference>
<feature type="compositionally biased region" description="Low complexity" evidence="1">
    <location>
        <begin position="79"/>
        <end position="89"/>
    </location>
</feature>
<feature type="region of interest" description="Disordered" evidence="1">
    <location>
        <begin position="162"/>
        <end position="183"/>
    </location>
</feature>
<accession>A0ABX8GJV6</accession>
<gene>
    <name evidence="3" type="ORF">KKR89_14625</name>
</gene>
<name>A0ABX8GJV6_9CELL</name>
<dbReference type="Proteomes" id="UP000679335">
    <property type="component" value="Chromosome"/>
</dbReference>
<protein>
    <submittedName>
        <fullName evidence="3">Uncharacterized protein</fullName>
    </submittedName>
</protein>
<organism evidence="3 4">
    <name type="scientific">Cellulomonas dongxiuzhuiae</name>
    <dbReference type="NCBI Taxonomy" id="2819979"/>
    <lineage>
        <taxon>Bacteria</taxon>
        <taxon>Bacillati</taxon>
        <taxon>Actinomycetota</taxon>
        <taxon>Actinomycetes</taxon>
        <taxon>Micrococcales</taxon>
        <taxon>Cellulomonadaceae</taxon>
        <taxon>Cellulomonas</taxon>
    </lineage>
</organism>
<dbReference type="EMBL" id="CP076023">
    <property type="protein sequence ID" value="QWC15514.1"/>
    <property type="molecule type" value="Genomic_DNA"/>
</dbReference>
<sequence>MPAARRDRGAGSVEYVGVVVLAVVVVGLVVAAAGGAASAVTAGIERAFCSVGGGTGCGTAGEADAAGSGDDGGAGDDGAGAAPAAAPAGADDDTGGEGAGATQGEVAASDADRRDTARDARGSRRDDRRGTDPVPGPPPGTLNPDETLGLGIAFLGESVSLAEPPSWEPVDPGAGAYASEDSGVDDDATKFAAEAGANTLSGVWPNASRNLLHFLGNSGEPLEQDVDALLTDVPALATEYQGLQDEMGVTALLQAQEAGFTEPVTYPLSTPWSGFYIGQGLSDDWFYAMGGIQWSAVGEVTVYPPTATEPAWTYETTTSFVLRDQYNWDGGKGVTIGPLEVTDEQLAELHRAGVAQEFTATGESAVTSRKGTR</sequence>
<feature type="compositionally biased region" description="Basic and acidic residues" evidence="1">
    <location>
        <begin position="110"/>
        <end position="131"/>
    </location>
</feature>
<keyword evidence="4" id="KW-1185">Reference proteome</keyword>
<keyword evidence="2" id="KW-1133">Transmembrane helix</keyword>
<proteinExistence type="predicted"/>
<feature type="transmembrane region" description="Helical" evidence="2">
    <location>
        <begin position="12"/>
        <end position="40"/>
    </location>
</feature>
<dbReference type="RefSeq" id="WP_208196078.1">
    <property type="nucleotide sequence ID" value="NZ_CP076023.1"/>
</dbReference>
<evidence type="ECO:0000256" key="2">
    <source>
        <dbReference type="SAM" id="Phobius"/>
    </source>
</evidence>
<evidence type="ECO:0000313" key="3">
    <source>
        <dbReference type="EMBL" id="QWC15514.1"/>
    </source>
</evidence>
<keyword evidence="2" id="KW-0812">Transmembrane</keyword>
<feature type="region of interest" description="Disordered" evidence="1">
    <location>
        <begin position="67"/>
        <end position="148"/>
    </location>
</feature>
<feature type="compositionally biased region" description="Gly residues" evidence="1">
    <location>
        <begin position="69"/>
        <end position="78"/>
    </location>
</feature>